<gene>
    <name evidence="3" type="ORF">DFH07DRAFT_964842</name>
</gene>
<sequence length="279" mass="29927">MTISQLEDPSAPLVAVAGATGNQGGSVMHALAESDRAYRIRGFTRDPSKPAAQALIAKGVESADFPERRDSRVQKRYIVRSLDVGVTYRDSTGDSETTTAGVTIQSPQVDINTGAGGGGSRLTSATGSSSRARTAPAPSLGLLATGRFCSAYELQEPSSHSAEKQDFSAGRGHVDRMLSMRFEGTDMALMVLLHTDDGDGQRTLRRRSSAWHQAEFRFLLETKISLSTLSESRIATSRTCSPRYLAAGATFILLPDSFIAVLELLQAHHAQPDLQTART</sequence>
<keyword evidence="4" id="KW-1185">Reference proteome</keyword>
<name>A0AAD7IGK2_9AGAR</name>
<dbReference type="InterPro" id="IPR045079">
    <property type="entry name" value="Oxoprolinase-like"/>
</dbReference>
<dbReference type="Pfam" id="PF05368">
    <property type="entry name" value="NmrA"/>
    <property type="match status" value="1"/>
</dbReference>
<dbReference type="SUPFAM" id="SSF51735">
    <property type="entry name" value="NAD(P)-binding Rossmann-fold domains"/>
    <property type="match status" value="1"/>
</dbReference>
<reference evidence="3" key="1">
    <citation type="submission" date="2023-03" db="EMBL/GenBank/DDBJ databases">
        <title>Massive genome expansion in bonnet fungi (Mycena s.s.) driven by repeated elements and novel gene families across ecological guilds.</title>
        <authorList>
            <consortium name="Lawrence Berkeley National Laboratory"/>
            <person name="Harder C.B."/>
            <person name="Miyauchi S."/>
            <person name="Viragh M."/>
            <person name="Kuo A."/>
            <person name="Thoen E."/>
            <person name="Andreopoulos B."/>
            <person name="Lu D."/>
            <person name="Skrede I."/>
            <person name="Drula E."/>
            <person name="Henrissat B."/>
            <person name="Morin E."/>
            <person name="Kohler A."/>
            <person name="Barry K."/>
            <person name="LaButti K."/>
            <person name="Morin E."/>
            <person name="Salamov A."/>
            <person name="Lipzen A."/>
            <person name="Mereny Z."/>
            <person name="Hegedus B."/>
            <person name="Baldrian P."/>
            <person name="Stursova M."/>
            <person name="Weitz H."/>
            <person name="Taylor A."/>
            <person name="Grigoriev I.V."/>
            <person name="Nagy L.G."/>
            <person name="Martin F."/>
            <person name="Kauserud H."/>
        </authorList>
    </citation>
    <scope>NUCLEOTIDE SEQUENCE</scope>
    <source>
        <strain evidence="3">CBHHK188m</strain>
    </source>
</reference>
<proteinExistence type="predicted"/>
<dbReference type="GO" id="GO:0006749">
    <property type="term" value="P:glutathione metabolic process"/>
    <property type="evidence" value="ECO:0007669"/>
    <property type="project" value="TreeGrafter"/>
</dbReference>
<dbReference type="Proteomes" id="UP001215280">
    <property type="component" value="Unassembled WGS sequence"/>
</dbReference>
<accession>A0AAD7IGK2</accession>
<dbReference type="EMBL" id="JARJLG010000121">
    <property type="protein sequence ID" value="KAJ7741791.1"/>
    <property type="molecule type" value="Genomic_DNA"/>
</dbReference>
<evidence type="ECO:0000259" key="2">
    <source>
        <dbReference type="Pfam" id="PF05368"/>
    </source>
</evidence>
<dbReference type="AlphaFoldDB" id="A0AAD7IGK2"/>
<dbReference type="PANTHER" id="PTHR11365:SF2">
    <property type="entry name" value="5-OXOPROLINASE"/>
    <property type="match status" value="1"/>
</dbReference>
<feature type="region of interest" description="Disordered" evidence="1">
    <location>
        <begin position="108"/>
        <end position="136"/>
    </location>
</feature>
<dbReference type="PANTHER" id="PTHR11365">
    <property type="entry name" value="5-OXOPROLINASE RELATED"/>
    <property type="match status" value="1"/>
</dbReference>
<dbReference type="GO" id="GO:0017168">
    <property type="term" value="F:5-oxoprolinase (ATP-hydrolyzing) activity"/>
    <property type="evidence" value="ECO:0007669"/>
    <property type="project" value="TreeGrafter"/>
</dbReference>
<comment type="caution">
    <text evidence="3">The sequence shown here is derived from an EMBL/GenBank/DDBJ whole genome shotgun (WGS) entry which is preliminary data.</text>
</comment>
<organism evidence="3 4">
    <name type="scientific">Mycena maculata</name>
    <dbReference type="NCBI Taxonomy" id="230809"/>
    <lineage>
        <taxon>Eukaryota</taxon>
        <taxon>Fungi</taxon>
        <taxon>Dikarya</taxon>
        <taxon>Basidiomycota</taxon>
        <taxon>Agaricomycotina</taxon>
        <taxon>Agaricomycetes</taxon>
        <taxon>Agaricomycetidae</taxon>
        <taxon>Agaricales</taxon>
        <taxon>Marasmiineae</taxon>
        <taxon>Mycenaceae</taxon>
        <taxon>Mycena</taxon>
    </lineage>
</organism>
<evidence type="ECO:0000256" key="1">
    <source>
        <dbReference type="SAM" id="MobiDB-lite"/>
    </source>
</evidence>
<evidence type="ECO:0000313" key="3">
    <source>
        <dbReference type="EMBL" id="KAJ7741791.1"/>
    </source>
</evidence>
<dbReference type="Gene3D" id="3.40.50.720">
    <property type="entry name" value="NAD(P)-binding Rossmann-like Domain"/>
    <property type="match status" value="1"/>
</dbReference>
<evidence type="ECO:0000313" key="4">
    <source>
        <dbReference type="Proteomes" id="UP001215280"/>
    </source>
</evidence>
<dbReference type="InterPro" id="IPR036291">
    <property type="entry name" value="NAD(P)-bd_dom_sf"/>
</dbReference>
<protein>
    <recommendedName>
        <fullName evidence="2">NmrA-like domain-containing protein</fullName>
    </recommendedName>
</protein>
<feature type="compositionally biased region" description="Low complexity" evidence="1">
    <location>
        <begin position="121"/>
        <end position="136"/>
    </location>
</feature>
<feature type="domain" description="NmrA-like" evidence="2">
    <location>
        <begin position="13"/>
        <end position="61"/>
    </location>
</feature>
<dbReference type="GO" id="GO:0005829">
    <property type="term" value="C:cytosol"/>
    <property type="evidence" value="ECO:0007669"/>
    <property type="project" value="TreeGrafter"/>
</dbReference>
<dbReference type="InterPro" id="IPR008030">
    <property type="entry name" value="NmrA-like"/>
</dbReference>